<keyword evidence="6" id="KW-0472">Membrane</keyword>
<dbReference type="GO" id="GO:0005524">
    <property type="term" value="F:ATP binding"/>
    <property type="evidence" value="ECO:0007669"/>
    <property type="project" value="InterPro"/>
</dbReference>
<dbReference type="PROSITE" id="PS00211">
    <property type="entry name" value="ABC_TRANSPORTER_1"/>
    <property type="match status" value="1"/>
</dbReference>
<dbReference type="GO" id="GO:0005886">
    <property type="term" value="C:plasma membrane"/>
    <property type="evidence" value="ECO:0007669"/>
    <property type="project" value="TreeGrafter"/>
</dbReference>
<dbReference type="InterPro" id="IPR043926">
    <property type="entry name" value="ABCG_dom"/>
</dbReference>
<evidence type="ECO:0000256" key="3">
    <source>
        <dbReference type="ARBA" id="ARBA00022448"/>
    </source>
</evidence>
<dbReference type="PANTHER" id="PTHR48041:SF139">
    <property type="entry name" value="PROTEIN SCARLET"/>
    <property type="match status" value="1"/>
</dbReference>
<evidence type="ECO:0000313" key="8">
    <source>
        <dbReference type="EMBL" id="CAD6190438.1"/>
    </source>
</evidence>
<dbReference type="SUPFAM" id="SSF52540">
    <property type="entry name" value="P-loop containing nucleoside triphosphate hydrolases"/>
    <property type="match status" value="1"/>
</dbReference>
<dbReference type="InterPro" id="IPR027417">
    <property type="entry name" value="P-loop_NTPase"/>
</dbReference>
<dbReference type="Proteomes" id="UP000835052">
    <property type="component" value="Unassembled WGS sequence"/>
</dbReference>
<keyword evidence="4" id="KW-0812">Transmembrane</keyword>
<dbReference type="Pfam" id="PF19055">
    <property type="entry name" value="ABC2_membrane_7"/>
    <property type="match status" value="1"/>
</dbReference>
<reference evidence="8" key="1">
    <citation type="submission" date="2020-10" db="EMBL/GenBank/DDBJ databases">
        <authorList>
            <person name="Kikuchi T."/>
        </authorList>
    </citation>
    <scope>NUCLEOTIDE SEQUENCE</scope>
    <source>
        <strain evidence="8">NKZ352</strain>
    </source>
</reference>
<evidence type="ECO:0000259" key="7">
    <source>
        <dbReference type="PROSITE" id="PS50893"/>
    </source>
</evidence>
<dbReference type="Pfam" id="PF00005">
    <property type="entry name" value="ABC_tran"/>
    <property type="match status" value="1"/>
</dbReference>
<sequence length="291" mass="33271">MERKRLDTRCVCSFGEASSDTAPLKNDRGNDLLRGLDILPNSFIVQLMVGGMYWMVNGLRATRDYMKKVCAYVQQDDLFVGSLTVEEHLRFMAKLRMGHKYSTKDKENRVQDVMNDLGLKDSAKSLIGTRTRRGISGGEKKRLAFASEILTSPPILFCDEPTSGLDAFLAFQVITVLKRLAEKKRMTILLTIHQPSSQVFELFDRIYLLAEGRVAFCGTQAEAQEMWTKLKLPPPKNFNPSDHYLTTLSAKHLKQEYSDRQRVKAICDFYRDSELGQDTRRESRGHQFISE</sequence>
<dbReference type="GO" id="GO:0140359">
    <property type="term" value="F:ABC-type transporter activity"/>
    <property type="evidence" value="ECO:0007669"/>
    <property type="project" value="InterPro"/>
</dbReference>
<evidence type="ECO:0000256" key="5">
    <source>
        <dbReference type="ARBA" id="ARBA00022989"/>
    </source>
</evidence>
<dbReference type="Gene3D" id="3.40.50.300">
    <property type="entry name" value="P-loop containing nucleotide triphosphate hydrolases"/>
    <property type="match status" value="1"/>
</dbReference>
<proteinExistence type="inferred from homology"/>
<evidence type="ECO:0000313" key="9">
    <source>
        <dbReference type="Proteomes" id="UP000835052"/>
    </source>
</evidence>
<evidence type="ECO:0000256" key="2">
    <source>
        <dbReference type="ARBA" id="ARBA00005814"/>
    </source>
</evidence>
<dbReference type="OrthoDB" id="66620at2759"/>
<dbReference type="AlphaFoldDB" id="A0A8S1H754"/>
<evidence type="ECO:0000256" key="4">
    <source>
        <dbReference type="ARBA" id="ARBA00022692"/>
    </source>
</evidence>
<comment type="caution">
    <text evidence="8">The sequence shown here is derived from an EMBL/GenBank/DDBJ whole genome shotgun (WGS) entry which is preliminary data.</text>
</comment>
<dbReference type="InterPro" id="IPR050352">
    <property type="entry name" value="ABCG_transporters"/>
</dbReference>
<comment type="subcellular location">
    <subcellularLocation>
        <location evidence="1">Membrane</location>
        <topology evidence="1">Multi-pass membrane protein</topology>
    </subcellularLocation>
</comment>
<dbReference type="GO" id="GO:0016887">
    <property type="term" value="F:ATP hydrolysis activity"/>
    <property type="evidence" value="ECO:0007669"/>
    <property type="project" value="InterPro"/>
</dbReference>
<dbReference type="InterPro" id="IPR017871">
    <property type="entry name" value="ABC_transporter-like_CS"/>
</dbReference>
<accession>A0A8S1H754</accession>
<keyword evidence="5" id="KW-1133">Transmembrane helix</keyword>
<dbReference type="PANTHER" id="PTHR48041">
    <property type="entry name" value="ABC TRANSPORTER G FAMILY MEMBER 28"/>
    <property type="match status" value="1"/>
</dbReference>
<name>A0A8S1H754_9PELO</name>
<evidence type="ECO:0000256" key="1">
    <source>
        <dbReference type="ARBA" id="ARBA00004141"/>
    </source>
</evidence>
<comment type="similarity">
    <text evidence="2">Belongs to the ABC transporter superfamily. ABCG family. Eye pigment precursor importer (TC 3.A.1.204) subfamily.</text>
</comment>
<evidence type="ECO:0000256" key="6">
    <source>
        <dbReference type="ARBA" id="ARBA00023136"/>
    </source>
</evidence>
<feature type="domain" description="ABC transporter" evidence="7">
    <location>
        <begin position="1"/>
        <end position="236"/>
    </location>
</feature>
<gene>
    <name evidence="8" type="ORF">CAUJ_LOCUS6357</name>
</gene>
<protein>
    <recommendedName>
        <fullName evidence="7">ABC transporter domain-containing protein</fullName>
    </recommendedName>
</protein>
<dbReference type="PROSITE" id="PS50893">
    <property type="entry name" value="ABC_TRANSPORTER_2"/>
    <property type="match status" value="1"/>
</dbReference>
<keyword evidence="3" id="KW-0813">Transport</keyword>
<organism evidence="8 9">
    <name type="scientific">Caenorhabditis auriculariae</name>
    <dbReference type="NCBI Taxonomy" id="2777116"/>
    <lineage>
        <taxon>Eukaryota</taxon>
        <taxon>Metazoa</taxon>
        <taxon>Ecdysozoa</taxon>
        <taxon>Nematoda</taxon>
        <taxon>Chromadorea</taxon>
        <taxon>Rhabditida</taxon>
        <taxon>Rhabditina</taxon>
        <taxon>Rhabditomorpha</taxon>
        <taxon>Rhabditoidea</taxon>
        <taxon>Rhabditidae</taxon>
        <taxon>Peloderinae</taxon>
        <taxon>Caenorhabditis</taxon>
    </lineage>
</organism>
<dbReference type="EMBL" id="CAJGYM010000015">
    <property type="protein sequence ID" value="CAD6190438.1"/>
    <property type="molecule type" value="Genomic_DNA"/>
</dbReference>
<dbReference type="InterPro" id="IPR003439">
    <property type="entry name" value="ABC_transporter-like_ATP-bd"/>
</dbReference>
<keyword evidence="9" id="KW-1185">Reference proteome</keyword>